<name>A0A0L6VTT0_9BASI</name>
<feature type="non-terminal residue" evidence="2">
    <location>
        <position position="210"/>
    </location>
</feature>
<gene>
    <name evidence="2" type="ORF">VP01_10662g1</name>
</gene>
<dbReference type="Proteomes" id="UP000037035">
    <property type="component" value="Unassembled WGS sequence"/>
</dbReference>
<evidence type="ECO:0000313" key="3">
    <source>
        <dbReference type="Proteomes" id="UP000037035"/>
    </source>
</evidence>
<proteinExistence type="predicted"/>
<organism evidence="2 3">
    <name type="scientific">Puccinia sorghi</name>
    <dbReference type="NCBI Taxonomy" id="27349"/>
    <lineage>
        <taxon>Eukaryota</taxon>
        <taxon>Fungi</taxon>
        <taxon>Dikarya</taxon>
        <taxon>Basidiomycota</taxon>
        <taxon>Pucciniomycotina</taxon>
        <taxon>Pucciniomycetes</taxon>
        <taxon>Pucciniales</taxon>
        <taxon>Pucciniaceae</taxon>
        <taxon>Puccinia</taxon>
    </lineage>
</organism>
<comment type="caution">
    <text evidence="2">The sequence shown here is derived from an EMBL/GenBank/DDBJ whole genome shotgun (WGS) entry which is preliminary data.</text>
</comment>
<sequence length="210" mass="22858">MDTGPGPPFNQPPRSPSTFHQNSSAVTIQFVIIRYPTMSTVNKIVPKNMNTNLDPLPFENAQGDCPVPYLAPARSETQDTWLGPSQPNLNNRPCVAMFYEPNKAATNHPASGGNIPSPQHRHVVNSVANQAVAPQRRLILKPPQQQNATHPLGSIELAQAEEGKNSPGPNQPKRPINLEYFVFICAANNLISIPSSSNNKATGGPKDWEK</sequence>
<evidence type="ECO:0000256" key="1">
    <source>
        <dbReference type="SAM" id="MobiDB-lite"/>
    </source>
</evidence>
<dbReference type="AlphaFoldDB" id="A0A0L6VTT0"/>
<protein>
    <submittedName>
        <fullName evidence="2">Uncharacterized protein</fullName>
    </submittedName>
</protein>
<dbReference type="VEuPathDB" id="FungiDB:VP01_10662g1"/>
<dbReference type="EMBL" id="LAVV01000735">
    <property type="protein sequence ID" value="KNZ64103.1"/>
    <property type="molecule type" value="Genomic_DNA"/>
</dbReference>
<keyword evidence="3" id="KW-1185">Reference proteome</keyword>
<accession>A0A0L6VTT0</accession>
<feature type="compositionally biased region" description="Pro residues" evidence="1">
    <location>
        <begin position="1"/>
        <end position="15"/>
    </location>
</feature>
<feature type="region of interest" description="Disordered" evidence="1">
    <location>
        <begin position="1"/>
        <end position="21"/>
    </location>
</feature>
<evidence type="ECO:0000313" key="2">
    <source>
        <dbReference type="EMBL" id="KNZ64103.1"/>
    </source>
</evidence>
<reference evidence="2 3" key="1">
    <citation type="submission" date="2015-08" db="EMBL/GenBank/DDBJ databases">
        <title>Next Generation Sequencing and Analysis of the Genome of Puccinia sorghi L Schw, the Causal Agent of Maize Common Rust.</title>
        <authorList>
            <person name="Rochi L."/>
            <person name="Burguener G."/>
            <person name="Darino M."/>
            <person name="Turjanski A."/>
            <person name="Kreff E."/>
            <person name="Dieguez M.J."/>
            <person name="Sacco F."/>
        </authorList>
    </citation>
    <scope>NUCLEOTIDE SEQUENCE [LARGE SCALE GENOMIC DNA]</scope>
    <source>
        <strain evidence="2 3">RO10H11247</strain>
    </source>
</reference>